<dbReference type="CDD" id="cd06170">
    <property type="entry name" value="LuxR_C_like"/>
    <property type="match status" value="1"/>
</dbReference>
<dbReference type="PROSITE" id="PS50110">
    <property type="entry name" value="RESPONSE_REGULATORY"/>
    <property type="match status" value="1"/>
</dbReference>
<dbReference type="PROSITE" id="PS50043">
    <property type="entry name" value="HTH_LUXR_2"/>
    <property type="match status" value="1"/>
</dbReference>
<dbReference type="Proteomes" id="UP000265341">
    <property type="component" value="Unassembled WGS sequence"/>
</dbReference>
<evidence type="ECO:0000256" key="2">
    <source>
        <dbReference type="PROSITE-ProRule" id="PRU00169"/>
    </source>
</evidence>
<proteinExistence type="predicted"/>
<evidence type="ECO:0000259" key="4">
    <source>
        <dbReference type="PROSITE" id="PS50110"/>
    </source>
</evidence>
<evidence type="ECO:0000256" key="1">
    <source>
        <dbReference type="ARBA" id="ARBA00023125"/>
    </source>
</evidence>
<dbReference type="InterPro" id="IPR000792">
    <property type="entry name" value="Tscrpt_reg_LuxR_C"/>
</dbReference>
<dbReference type="GO" id="GO:0003677">
    <property type="term" value="F:DNA binding"/>
    <property type="evidence" value="ECO:0007669"/>
    <property type="project" value="UniProtKB-KW"/>
</dbReference>
<dbReference type="InterPro" id="IPR016032">
    <property type="entry name" value="Sig_transdc_resp-reg_C-effctor"/>
</dbReference>
<name>A0A399EM36_9DEIN</name>
<dbReference type="PRINTS" id="PR00038">
    <property type="entry name" value="HTHLUXR"/>
</dbReference>
<accession>A0A399EM36</accession>
<comment type="caution">
    <text evidence="5">The sequence shown here is derived from an EMBL/GenBank/DDBJ whole genome shotgun (WGS) entry which is preliminary data.</text>
</comment>
<dbReference type="Pfam" id="PF00196">
    <property type="entry name" value="GerE"/>
    <property type="match status" value="1"/>
</dbReference>
<dbReference type="Gene3D" id="3.40.50.2300">
    <property type="match status" value="1"/>
</dbReference>
<evidence type="ECO:0000313" key="6">
    <source>
        <dbReference type="Proteomes" id="UP000265341"/>
    </source>
</evidence>
<dbReference type="GO" id="GO:0000160">
    <property type="term" value="P:phosphorelay signal transduction system"/>
    <property type="evidence" value="ECO:0007669"/>
    <property type="project" value="InterPro"/>
</dbReference>
<dbReference type="SMART" id="SM00421">
    <property type="entry name" value="HTH_LUXR"/>
    <property type="match status" value="1"/>
</dbReference>
<evidence type="ECO:0000313" key="5">
    <source>
        <dbReference type="EMBL" id="RIH85028.1"/>
    </source>
</evidence>
<gene>
    <name evidence="5" type="primary">degU</name>
    <name evidence="5" type="ORF">Mrose_02403</name>
</gene>
<evidence type="ECO:0000259" key="3">
    <source>
        <dbReference type="PROSITE" id="PS50043"/>
    </source>
</evidence>
<keyword evidence="6" id="KW-1185">Reference proteome</keyword>
<dbReference type="SUPFAM" id="SSF46894">
    <property type="entry name" value="C-terminal effector domain of the bipartite response regulators"/>
    <property type="match status" value="1"/>
</dbReference>
<keyword evidence="1" id="KW-0238">DNA-binding</keyword>
<dbReference type="InterPro" id="IPR011006">
    <property type="entry name" value="CheY-like_superfamily"/>
</dbReference>
<sequence>MGWLRRGLGLASLGTRVLIVGDDPWARAGLAAALGEESGLEVVGQLSSLAEWWVYQPDVVLWEVGEDSADLEALEPPVLVLVESESQAAAWLAHGARGVLLRDSEPEMLTAAIRALARGLVVIAPELTELTLKPQGNDLEAEPPLEPFTERELEVLRLLALGLSNKAIARRLEISERTTKFHVASILSKLGVHSRTEAVVRAARLGLVML</sequence>
<dbReference type="PANTHER" id="PTHR43214">
    <property type="entry name" value="TWO-COMPONENT RESPONSE REGULATOR"/>
    <property type="match status" value="1"/>
</dbReference>
<reference evidence="5 6" key="1">
    <citation type="submission" date="2018-08" db="EMBL/GenBank/DDBJ databases">
        <title>Meiothermus roseus NBRC 110900 genome sequencing project.</title>
        <authorList>
            <person name="Da Costa M.S."/>
            <person name="Albuquerque L."/>
            <person name="Raposo P."/>
            <person name="Froufe H.J.C."/>
            <person name="Barroso C.S."/>
            <person name="Egas C."/>
        </authorList>
    </citation>
    <scope>NUCLEOTIDE SEQUENCE [LARGE SCALE GENOMIC DNA]</scope>
    <source>
        <strain evidence="5 6">NBRC 110900</strain>
    </source>
</reference>
<organism evidence="5 6">
    <name type="scientific">Calidithermus roseus</name>
    <dbReference type="NCBI Taxonomy" id="1644118"/>
    <lineage>
        <taxon>Bacteria</taxon>
        <taxon>Thermotogati</taxon>
        <taxon>Deinococcota</taxon>
        <taxon>Deinococci</taxon>
        <taxon>Thermales</taxon>
        <taxon>Thermaceae</taxon>
        <taxon>Calidithermus</taxon>
    </lineage>
</organism>
<dbReference type="AlphaFoldDB" id="A0A399EM36"/>
<dbReference type="SUPFAM" id="SSF52172">
    <property type="entry name" value="CheY-like"/>
    <property type="match status" value="1"/>
</dbReference>
<dbReference type="GO" id="GO:0006355">
    <property type="term" value="P:regulation of DNA-templated transcription"/>
    <property type="evidence" value="ECO:0007669"/>
    <property type="project" value="InterPro"/>
</dbReference>
<dbReference type="InterPro" id="IPR001789">
    <property type="entry name" value="Sig_transdc_resp-reg_receiver"/>
</dbReference>
<dbReference type="EMBL" id="QWLA01000048">
    <property type="protein sequence ID" value="RIH85028.1"/>
    <property type="molecule type" value="Genomic_DNA"/>
</dbReference>
<feature type="domain" description="HTH luxR-type" evidence="3">
    <location>
        <begin position="141"/>
        <end position="206"/>
    </location>
</feature>
<comment type="caution">
    <text evidence="2">Lacks conserved residue(s) required for the propagation of feature annotation.</text>
</comment>
<feature type="domain" description="Response regulatory" evidence="4">
    <location>
        <begin position="16"/>
        <end position="117"/>
    </location>
</feature>
<dbReference type="InterPro" id="IPR039420">
    <property type="entry name" value="WalR-like"/>
</dbReference>
<dbReference type="PANTHER" id="PTHR43214:SF43">
    <property type="entry name" value="TWO-COMPONENT RESPONSE REGULATOR"/>
    <property type="match status" value="1"/>
</dbReference>
<protein>
    <submittedName>
        <fullName evidence="5">Transcriptional regulatory protein DegU</fullName>
    </submittedName>
</protein>